<keyword evidence="2" id="KW-0812">Transmembrane</keyword>
<dbReference type="InterPro" id="IPR006938">
    <property type="entry name" value="DUF624"/>
</dbReference>
<evidence type="ECO:0000256" key="2">
    <source>
        <dbReference type="SAM" id="Phobius"/>
    </source>
</evidence>
<feature type="transmembrane region" description="Helical" evidence="2">
    <location>
        <begin position="70"/>
        <end position="92"/>
    </location>
</feature>
<feature type="transmembrane region" description="Helical" evidence="2">
    <location>
        <begin position="20"/>
        <end position="49"/>
    </location>
</feature>
<proteinExistence type="predicted"/>
<evidence type="ECO:0000256" key="1">
    <source>
        <dbReference type="SAM" id="MobiDB-lite"/>
    </source>
</evidence>
<feature type="compositionally biased region" description="Acidic residues" evidence="1">
    <location>
        <begin position="210"/>
        <end position="242"/>
    </location>
</feature>
<evidence type="ECO:0000313" key="4">
    <source>
        <dbReference type="Proteomes" id="UP001169242"/>
    </source>
</evidence>
<keyword evidence="2" id="KW-1133">Transmembrane helix</keyword>
<organism evidence="3 4">
    <name type="scientific">Holtiella tumoricola</name>
    <dbReference type="NCBI Taxonomy" id="3018743"/>
    <lineage>
        <taxon>Bacteria</taxon>
        <taxon>Bacillati</taxon>
        <taxon>Bacillota</taxon>
        <taxon>Clostridia</taxon>
        <taxon>Lachnospirales</taxon>
        <taxon>Cellulosilyticaceae</taxon>
        <taxon>Holtiella</taxon>
    </lineage>
</organism>
<comment type="caution">
    <text evidence="3">The sequence shown here is derived from an EMBL/GenBank/DDBJ whole genome shotgun (WGS) entry which is preliminary data.</text>
</comment>
<dbReference type="Pfam" id="PF04854">
    <property type="entry name" value="DUF624"/>
    <property type="match status" value="1"/>
</dbReference>
<feature type="region of interest" description="Disordered" evidence="1">
    <location>
        <begin position="202"/>
        <end position="249"/>
    </location>
</feature>
<feature type="transmembrane region" description="Helical" evidence="2">
    <location>
        <begin position="104"/>
        <end position="126"/>
    </location>
</feature>
<dbReference type="Proteomes" id="UP001169242">
    <property type="component" value="Unassembled WGS sequence"/>
</dbReference>
<reference evidence="3" key="1">
    <citation type="journal article" date="2023" name="Int. J. Syst. Evol. Microbiol.">
        <title>&lt;i&gt;Holtiella tumoricola&lt;/i&gt; gen. nov. sp. nov., isolated from a human clinical sample.</title>
        <authorList>
            <person name="Allen-Vercoe E."/>
            <person name="Daigneault M.C."/>
            <person name="Vancuren S.J."/>
            <person name="Cochrane K."/>
            <person name="O'Neal L.L."/>
            <person name="Sankaranarayanan K."/>
            <person name="Lawson P.A."/>
        </authorList>
    </citation>
    <scope>NUCLEOTIDE SEQUENCE</scope>
    <source>
        <strain evidence="3">CC70A</strain>
    </source>
</reference>
<accession>A0AA42DKG3</accession>
<evidence type="ECO:0000313" key="3">
    <source>
        <dbReference type="EMBL" id="MDA3730649.1"/>
    </source>
</evidence>
<feature type="transmembrane region" description="Helical" evidence="2">
    <location>
        <begin position="138"/>
        <end position="162"/>
    </location>
</feature>
<gene>
    <name evidence="3" type="ORF">PBV87_03940</name>
</gene>
<dbReference type="EMBL" id="JAQIFT010000016">
    <property type="protein sequence ID" value="MDA3730649.1"/>
    <property type="molecule type" value="Genomic_DNA"/>
</dbReference>
<name>A0AA42DKG3_9FIRM</name>
<sequence>MKIFDLDGPVYRVGTEIADLLILTFYWIICSLPIITIGASTTAVFYVYGKKIRGEDAYVTKDFFKSFKENFLTSIPLTIGVGILWLSCFLYRLILMNMGKTPSFLLTGLALFLVLETAIMTIYVFALLSRFHMKGKGIFLTAFVLSHKHLASSIIMVGIAILVQYSSLIFPLMLVISPVLTIALCSFFIQKNFTLHIKAAEEAAKRSEDSESETEDEEDEEDDYEEDEEETEGEDSSNEEEDRSFLKYI</sequence>
<keyword evidence="2" id="KW-0472">Membrane</keyword>
<feature type="transmembrane region" description="Helical" evidence="2">
    <location>
        <begin position="168"/>
        <end position="189"/>
    </location>
</feature>
<protein>
    <submittedName>
        <fullName evidence="3">YesL family protein</fullName>
    </submittedName>
</protein>
<dbReference type="AlphaFoldDB" id="A0AA42DKG3"/>
<keyword evidence="4" id="KW-1185">Reference proteome</keyword>
<dbReference type="RefSeq" id="WP_271011217.1">
    <property type="nucleotide sequence ID" value="NZ_JAQIFT010000016.1"/>
</dbReference>